<dbReference type="SUPFAM" id="SSF55874">
    <property type="entry name" value="ATPase domain of HSP90 chaperone/DNA topoisomerase II/histidine kinase"/>
    <property type="match status" value="1"/>
</dbReference>
<dbReference type="Pfam" id="PF26379">
    <property type="entry name" value="FimL_2nd"/>
    <property type="match status" value="1"/>
</dbReference>
<dbReference type="SUPFAM" id="SSF47226">
    <property type="entry name" value="Histidine-containing phosphotransfer domain, HPT domain"/>
    <property type="match status" value="6"/>
</dbReference>
<evidence type="ECO:0000256" key="6">
    <source>
        <dbReference type="SAM" id="MobiDB-lite"/>
    </source>
</evidence>
<evidence type="ECO:0000259" key="9">
    <source>
        <dbReference type="PROSITE" id="PS50894"/>
    </source>
</evidence>
<dbReference type="GO" id="GO:0006935">
    <property type="term" value="P:chemotaxis"/>
    <property type="evidence" value="ECO:0007669"/>
    <property type="project" value="InterPro"/>
</dbReference>
<dbReference type="Pfam" id="PF02518">
    <property type="entry name" value="HATPase_c"/>
    <property type="match status" value="1"/>
</dbReference>
<dbReference type="InterPro" id="IPR036890">
    <property type="entry name" value="HATPase_C_sf"/>
</dbReference>
<evidence type="ECO:0000256" key="3">
    <source>
        <dbReference type="ARBA" id="ARBA00022553"/>
    </source>
</evidence>
<dbReference type="InterPro" id="IPR002545">
    <property type="entry name" value="CheW-lke_dom"/>
</dbReference>
<feature type="domain" description="HPt" evidence="9">
    <location>
        <begin position="1281"/>
        <end position="1385"/>
    </location>
</feature>
<dbReference type="PROSITE" id="PS50894">
    <property type="entry name" value="HPT"/>
    <property type="match status" value="4"/>
</dbReference>
<feature type="non-terminal residue" evidence="10">
    <location>
        <position position="1919"/>
    </location>
</feature>
<evidence type="ECO:0000313" key="10">
    <source>
        <dbReference type="EMBL" id="VAW99965.1"/>
    </source>
</evidence>
<evidence type="ECO:0000256" key="5">
    <source>
        <dbReference type="ARBA" id="ARBA00022777"/>
    </source>
</evidence>
<dbReference type="Gene3D" id="1.20.120.160">
    <property type="entry name" value="HPT domain"/>
    <property type="match status" value="5"/>
</dbReference>
<sequence length="1919" mass="209635">MGEQLDYTTLTWVKDEIQESLNQTHQALEAFIEDTSDTTQIRFCATYLHQIYGTLQMVEIYGAALLAEEMEKVANALLNGQITQQQDAFEVLIRATLQLPAYLERLENGHPDLPAVLTPLLNDMRAARGEPLLSENAFFSPDLEILPPEKRLVPGKNYPEIQGYAKKLRPIYQLSLLGVLRDKDPAGSLKKMAAVLRELQNTCHSIAAQRLWWVVGGIVESLIDKGLQNSSALKVLLGQVDREIKRLIKNGESAIDTAESSDLIKNCLYYTATATSTGPRVTTLKQVFNLEKLLPYSGSMEQAADELKGSTADIMDSVSAVLKDDLLHVKDRLDIFVRNTEREISELSPLAENLARTADTLAMLSLGDLRRVIQGQVTHLQQLVENGEDPADADLMEVASALLYVESSLDHLKETKQTHAETDAPDLTVNDDTDSPEVLLPRTEQIQITNLVIKEAKSVLADVKEGFNTFAVEPNQFDVIAEVPAKLAQIQGALAVMNLEHAAKLLGAANAFIREDVIAAQVHPDSAKLDNLADAITSIEYYLEAIEEGRGQPESVLAVAEISVEQLGHPVESVSALINVETDVVPTEDKPSGSVRSPSLESETAVSDEPNQTQKLVMDASFSNVSSETTQEIISPGKFESESSVATEEALTEVEEYQEENIDEEILEIFVEEADEVLGTMTDCLHAWRANNDDTKSLETLRRSYHTIKGSGRLAGAMVMGDFAWSIESLLNRVLDNKIAANPGMFTLLDKAETVVRGLLAHLKKETDVRPPVKALAAQADAMSNGSEFNVNDIVSVSIPTAMSTPGDIGVSLSEIEAAPSVQDEELSRLDQGIVPEEDLLATLDLSLADENQSFDVSVSPEDDAFISEEMPAVDDALSLESSISELEDIALELIPSAELDEAFTEEPEVAPTREPALVEVFQKETATHISAIREFLSNAGGNEAVVDDDLHRALHTLHGSARMADVISISELSEPMDRLIRAMHERALPLDSTGQNLLHQIADTIETIAAAFADTAFIAPDQSDLLNQIAALHEAVLATSAPETPNLDDFVAAAAALNDTDDEDAELIAIFTEEADEILASTDGLMQQWASSNDSDHAVLTELQRALHTLKGGARLANIFAIGDLAHDLESVLENITEHHSPAAEGLPKLVQQGLDWLVLAIQQVRNGDIPEDPSELRAQIIRLATTAEAGESKSIQEGSDTLVIDEPVVDKSDAEESIINETSDDDLLPEEESINELMLSTDDTSPEELPESAFEELVDEAADVNIASTEPEVVSAAVDVDYDPDLLEVFLEEADELQESTENTLQKWATQHDQLDHVAELQRLLHTLKGGARMANVLAVGDLAHAMESLLERIADGRIEPLSAHIDVIQSCHDWLITGLDAARKLQPTSTPAGLLAQLDAAISGKPFDDSVTAEASPTAEADVETKIKTETDLPETPAALTTPATIAEEMEELTESISLDQVGKKTEATKKVATSDEQVRVRADLLNNLVNYSGEINIYNSRITQQLGASRFNLAELDQTVLRLREQLRKFEIETETQIMYRHETTSTDTEDFDPLEMDRFSTMQQLSRGMVESLGDLTSIQALLDNLSSETDVLLLQQQRVTSELQEGLMRTRMISFSSVLPRLRRIMRQTCKEIGKDADLRVTGDEGEIDRTQLNRIVPALEHILRNAIGHGLEMPDDRAKAGKSVKGNVHIAFTHEGSEVVLAISDDGAGINLEALRKKAIEKGRMLADANLSDSEIMKFILEPGFSTAEEVTQVSGRGVGLDVVNTEVKQLGGTLHIDSEAGKSTTFTLRLPLTVLVNQALMVQVADATYAIQLPNIEHVVRVGSDELLPLIGNEKTHFEYAGQRYQYLNLGTVLQGTTPQLPAKRQRVPLMLIRVAEHRIALHVDNLLGRQEIVIKSVGPQLSTVNVLSGA</sequence>
<accession>A0A3B1A2H4</accession>
<dbReference type="FunFam" id="3.30.565.10:FF:000016">
    <property type="entry name" value="Chemotaxis protein CheA, putative"/>
    <property type="match status" value="1"/>
</dbReference>
<dbReference type="Gene3D" id="2.30.30.40">
    <property type="entry name" value="SH3 Domains"/>
    <property type="match status" value="1"/>
</dbReference>
<dbReference type="Pfam" id="PF01627">
    <property type="entry name" value="Hpt"/>
    <property type="match status" value="5"/>
</dbReference>
<dbReference type="EMBL" id="UOFV01000194">
    <property type="protein sequence ID" value="VAW99965.1"/>
    <property type="molecule type" value="Genomic_DNA"/>
</dbReference>
<comment type="catalytic activity">
    <reaction evidence="1">
        <text>ATP + protein L-histidine = ADP + protein N-phospho-L-histidine.</text>
        <dbReference type="EC" id="2.7.13.3"/>
    </reaction>
</comment>
<evidence type="ECO:0000259" key="7">
    <source>
        <dbReference type="PROSITE" id="PS50109"/>
    </source>
</evidence>
<dbReference type="Pfam" id="PF01584">
    <property type="entry name" value="CheW"/>
    <property type="match status" value="1"/>
</dbReference>
<dbReference type="InterPro" id="IPR005467">
    <property type="entry name" value="His_kinase_dom"/>
</dbReference>
<dbReference type="EC" id="2.7.13.3" evidence="2"/>
<dbReference type="PROSITE" id="PS50851">
    <property type="entry name" value="CHEW"/>
    <property type="match status" value="1"/>
</dbReference>
<dbReference type="InterPro" id="IPR036641">
    <property type="entry name" value="HPT_dom_sf"/>
</dbReference>
<evidence type="ECO:0000256" key="4">
    <source>
        <dbReference type="ARBA" id="ARBA00022679"/>
    </source>
</evidence>
<dbReference type="GO" id="GO:0005737">
    <property type="term" value="C:cytoplasm"/>
    <property type="evidence" value="ECO:0007669"/>
    <property type="project" value="InterPro"/>
</dbReference>
<dbReference type="InterPro" id="IPR008207">
    <property type="entry name" value="Sig_transdc_His_kin_Hpt_dom"/>
</dbReference>
<evidence type="ECO:0000256" key="1">
    <source>
        <dbReference type="ARBA" id="ARBA00000085"/>
    </source>
</evidence>
<feature type="domain" description="CheW-like" evidence="8">
    <location>
        <begin position="1804"/>
        <end position="1919"/>
    </location>
</feature>
<dbReference type="SMART" id="SM00387">
    <property type="entry name" value="HATPase_c"/>
    <property type="match status" value="1"/>
</dbReference>
<dbReference type="SMART" id="SM00073">
    <property type="entry name" value="HPT"/>
    <property type="match status" value="4"/>
</dbReference>
<evidence type="ECO:0000256" key="2">
    <source>
        <dbReference type="ARBA" id="ARBA00012438"/>
    </source>
</evidence>
<dbReference type="PROSITE" id="PS50109">
    <property type="entry name" value="HIS_KIN"/>
    <property type="match status" value="1"/>
</dbReference>
<reference evidence="10" key="1">
    <citation type="submission" date="2018-06" db="EMBL/GenBank/DDBJ databases">
        <authorList>
            <person name="Zhirakovskaya E."/>
        </authorList>
    </citation>
    <scope>NUCLEOTIDE SEQUENCE</scope>
</reference>
<dbReference type="SMART" id="SM00260">
    <property type="entry name" value="CheW"/>
    <property type="match status" value="1"/>
</dbReference>
<protein>
    <recommendedName>
        <fullName evidence="2">histidine kinase</fullName>
        <ecNumber evidence="2">2.7.13.3</ecNumber>
    </recommendedName>
</protein>
<dbReference type="CDD" id="cd00088">
    <property type="entry name" value="HPT"/>
    <property type="match status" value="4"/>
</dbReference>
<dbReference type="PANTHER" id="PTHR43395">
    <property type="entry name" value="SENSOR HISTIDINE KINASE CHEA"/>
    <property type="match status" value="1"/>
</dbReference>
<proteinExistence type="predicted"/>
<evidence type="ECO:0000259" key="8">
    <source>
        <dbReference type="PROSITE" id="PS50851"/>
    </source>
</evidence>
<dbReference type="Gene3D" id="3.30.565.10">
    <property type="entry name" value="Histidine kinase-like ATPase, C-terminal domain"/>
    <property type="match status" value="1"/>
</dbReference>
<feature type="domain" description="Histidine kinase" evidence="7">
    <location>
        <begin position="1569"/>
        <end position="1802"/>
    </location>
</feature>
<keyword evidence="5 10" id="KW-0418">Kinase</keyword>
<keyword evidence="3" id="KW-0597">Phosphoprotein</keyword>
<feature type="region of interest" description="Disordered" evidence="6">
    <location>
        <begin position="585"/>
        <end position="613"/>
    </location>
</feature>
<dbReference type="InterPro" id="IPR004105">
    <property type="entry name" value="CheA-like_dim"/>
</dbReference>
<dbReference type="SUPFAM" id="SSF50341">
    <property type="entry name" value="CheW-like"/>
    <property type="match status" value="1"/>
</dbReference>
<keyword evidence="4 10" id="KW-0808">Transferase</keyword>
<feature type="domain" description="HPt" evidence="9">
    <location>
        <begin position="911"/>
        <end position="1016"/>
    </location>
</feature>
<name>A0A3B1A2H4_9ZZZZ</name>
<dbReference type="InterPro" id="IPR036061">
    <property type="entry name" value="CheW-like_dom_sf"/>
</dbReference>
<organism evidence="10">
    <name type="scientific">hydrothermal vent metagenome</name>
    <dbReference type="NCBI Taxonomy" id="652676"/>
    <lineage>
        <taxon>unclassified sequences</taxon>
        <taxon>metagenomes</taxon>
        <taxon>ecological metagenomes</taxon>
    </lineage>
</organism>
<dbReference type="PRINTS" id="PR00344">
    <property type="entry name" value="BCTRLSENSOR"/>
</dbReference>
<dbReference type="InterPro" id="IPR003594">
    <property type="entry name" value="HATPase_dom"/>
</dbReference>
<gene>
    <name evidence="10" type="ORF">MNBD_GAMMA19-1002</name>
</gene>
<feature type="compositionally biased region" description="Polar residues" evidence="6">
    <location>
        <begin position="594"/>
        <end position="613"/>
    </location>
</feature>
<dbReference type="SMART" id="SM01231">
    <property type="entry name" value="H-kinase_dim"/>
    <property type="match status" value="1"/>
</dbReference>
<dbReference type="GO" id="GO:0000155">
    <property type="term" value="F:phosphorelay sensor kinase activity"/>
    <property type="evidence" value="ECO:0007669"/>
    <property type="project" value="InterPro"/>
</dbReference>
<dbReference type="PANTHER" id="PTHR43395:SF8">
    <property type="entry name" value="HISTIDINE KINASE"/>
    <property type="match status" value="1"/>
</dbReference>
<feature type="domain" description="HPt" evidence="9">
    <location>
        <begin position="659"/>
        <end position="766"/>
    </location>
</feature>
<feature type="domain" description="HPt" evidence="9">
    <location>
        <begin position="1061"/>
        <end position="1166"/>
    </location>
</feature>
<dbReference type="InterPro" id="IPR058661">
    <property type="entry name" value="FimL_2nd"/>
</dbReference>
<dbReference type="InterPro" id="IPR004358">
    <property type="entry name" value="Sig_transdc_His_kin-like_C"/>
</dbReference>
<dbReference type="InterPro" id="IPR051315">
    <property type="entry name" value="Bact_Chemotaxis_CheA"/>
</dbReference>